<dbReference type="GO" id="GO:0004430">
    <property type="term" value="F:1-phosphatidylinositol 4-kinase activity"/>
    <property type="evidence" value="ECO:0007669"/>
    <property type="project" value="TreeGrafter"/>
</dbReference>
<dbReference type="PANTHER" id="PTHR10048:SF22">
    <property type="entry name" value="PHOSPHATIDYLINOSITOL 4-KINASE BETA"/>
    <property type="match status" value="1"/>
</dbReference>
<dbReference type="SUPFAM" id="SSF56112">
    <property type="entry name" value="Protein kinase-like (PK-like)"/>
    <property type="match status" value="1"/>
</dbReference>
<dbReference type="Proteomes" id="UP000074247">
    <property type="component" value="Unassembled WGS sequence"/>
</dbReference>
<evidence type="ECO:0000256" key="1">
    <source>
        <dbReference type="ARBA" id="ARBA00022679"/>
    </source>
</evidence>
<dbReference type="InterPro" id="IPR000403">
    <property type="entry name" value="PI3/4_kinase_cat_dom"/>
</dbReference>
<feature type="non-terminal residue" evidence="5">
    <location>
        <position position="94"/>
    </location>
</feature>
<keyword evidence="2 5" id="KW-0418">Kinase</keyword>
<keyword evidence="3" id="KW-0732">Signal</keyword>
<comment type="caution">
    <text evidence="5">The sequence shown here is derived from an EMBL/GenBank/DDBJ whole genome shotgun (WGS) entry which is preliminary data.</text>
</comment>
<dbReference type="InterPro" id="IPR018936">
    <property type="entry name" value="PI3/4_kinase_CS"/>
</dbReference>
<feature type="chain" id="PRO_5007300721" evidence="3">
    <location>
        <begin position="22"/>
        <end position="94"/>
    </location>
</feature>
<dbReference type="Gene3D" id="3.30.1010.10">
    <property type="entry name" value="Phosphatidylinositol 3-kinase Catalytic Subunit, Chain A, domain 4"/>
    <property type="match status" value="1"/>
</dbReference>
<dbReference type="AlphaFoldDB" id="A0A139XI34"/>
<proteinExistence type="predicted"/>
<name>A0A139XI34_TOXGO</name>
<dbReference type="EMBL" id="AGQS02006160">
    <property type="protein sequence ID" value="KYF38434.1"/>
    <property type="molecule type" value="Genomic_DNA"/>
</dbReference>
<evidence type="ECO:0000256" key="3">
    <source>
        <dbReference type="SAM" id="SignalP"/>
    </source>
</evidence>
<feature type="non-terminal residue" evidence="5">
    <location>
        <position position="1"/>
    </location>
</feature>
<dbReference type="GO" id="GO:0046854">
    <property type="term" value="P:phosphatidylinositol phosphate biosynthetic process"/>
    <property type="evidence" value="ECO:0007669"/>
    <property type="project" value="InterPro"/>
</dbReference>
<evidence type="ECO:0000256" key="2">
    <source>
        <dbReference type="ARBA" id="ARBA00022777"/>
    </source>
</evidence>
<dbReference type="InterPro" id="IPR011009">
    <property type="entry name" value="Kinase-like_dom_sf"/>
</dbReference>
<dbReference type="PANTHER" id="PTHR10048">
    <property type="entry name" value="PHOSPHATIDYLINOSITOL KINASE"/>
    <property type="match status" value="1"/>
</dbReference>
<protein>
    <submittedName>
        <fullName evidence="5">Putative phosphatidylinositol 4-kinase</fullName>
    </submittedName>
</protein>
<dbReference type="GO" id="GO:0005737">
    <property type="term" value="C:cytoplasm"/>
    <property type="evidence" value="ECO:0007669"/>
    <property type="project" value="TreeGrafter"/>
</dbReference>
<dbReference type="PROSITE" id="PS50290">
    <property type="entry name" value="PI3_4_KINASE_3"/>
    <property type="match status" value="1"/>
</dbReference>
<organism evidence="5 6">
    <name type="scientific">Toxoplasma gondii ARI</name>
    <dbReference type="NCBI Taxonomy" id="1074872"/>
    <lineage>
        <taxon>Eukaryota</taxon>
        <taxon>Sar</taxon>
        <taxon>Alveolata</taxon>
        <taxon>Apicomplexa</taxon>
        <taxon>Conoidasida</taxon>
        <taxon>Coccidia</taxon>
        <taxon>Eucoccidiorida</taxon>
        <taxon>Eimeriorina</taxon>
        <taxon>Sarcocystidae</taxon>
        <taxon>Toxoplasma</taxon>
    </lineage>
</organism>
<dbReference type="GO" id="GO:0016020">
    <property type="term" value="C:membrane"/>
    <property type="evidence" value="ECO:0007669"/>
    <property type="project" value="TreeGrafter"/>
</dbReference>
<evidence type="ECO:0000313" key="5">
    <source>
        <dbReference type="EMBL" id="KYF38434.1"/>
    </source>
</evidence>
<keyword evidence="1" id="KW-0808">Transferase</keyword>
<sequence length="94" mass="10091">CACGCFLLSIFSLSCSTGCLSGVLVKGGDDLRQELLASQLVRQFKAIFDEARLPLWLRPYEILVTGSNSGMQVVGIRCMCEAGVGTLSQALFKV</sequence>
<evidence type="ECO:0000259" key="4">
    <source>
        <dbReference type="PROSITE" id="PS50290"/>
    </source>
</evidence>
<dbReference type="Pfam" id="PF00454">
    <property type="entry name" value="PI3_PI4_kinase"/>
    <property type="match status" value="1"/>
</dbReference>
<dbReference type="PROSITE" id="PS00915">
    <property type="entry name" value="PI3_4_KINASE_1"/>
    <property type="match status" value="1"/>
</dbReference>
<dbReference type="GO" id="GO:0048015">
    <property type="term" value="P:phosphatidylinositol-mediated signaling"/>
    <property type="evidence" value="ECO:0007669"/>
    <property type="project" value="TreeGrafter"/>
</dbReference>
<evidence type="ECO:0000313" key="6">
    <source>
        <dbReference type="Proteomes" id="UP000074247"/>
    </source>
</evidence>
<gene>
    <name evidence="5" type="ORF">TGARI_364680</name>
</gene>
<reference evidence="5 6" key="1">
    <citation type="journal article" date="2016" name="Nat. Commun.">
        <title>Local admixture of amplified and diversified secreted pathogenesis determinants shapes mosaic Toxoplasma gondii genomes.</title>
        <authorList>
            <person name="Lorenzi H."/>
            <person name="Khan A."/>
            <person name="Behnke M.S."/>
            <person name="Namasivayam S."/>
            <person name="Swapna L.S."/>
            <person name="Hadjithomas M."/>
            <person name="Karamycheva S."/>
            <person name="Pinney D."/>
            <person name="Brunk B.P."/>
            <person name="Ajioka J.W."/>
            <person name="Ajzenberg D."/>
            <person name="Boothroyd J.C."/>
            <person name="Boyle J.P."/>
            <person name="Darde M.L."/>
            <person name="Diaz-Miranda M.A."/>
            <person name="Dubey J.P."/>
            <person name="Fritz H.M."/>
            <person name="Gennari S.M."/>
            <person name="Gregory B.D."/>
            <person name="Kim K."/>
            <person name="Saeij J.P."/>
            <person name="Su C."/>
            <person name="White M.W."/>
            <person name="Zhu X.Q."/>
            <person name="Howe D.K."/>
            <person name="Rosenthal B.M."/>
            <person name="Grigg M.E."/>
            <person name="Parkinson J."/>
            <person name="Liu L."/>
            <person name="Kissinger J.C."/>
            <person name="Roos D.S."/>
            <person name="Sibley L.D."/>
        </authorList>
    </citation>
    <scope>NUCLEOTIDE SEQUENCE [LARGE SCALE GENOMIC DNA]</scope>
    <source>
        <strain evidence="5 6">ARI</strain>
    </source>
</reference>
<dbReference type="InterPro" id="IPR015433">
    <property type="entry name" value="PI3/4_kinase"/>
</dbReference>
<feature type="domain" description="PI3K/PI4K catalytic" evidence="4">
    <location>
        <begin position="1"/>
        <end position="94"/>
    </location>
</feature>
<accession>A0A139XI34</accession>
<feature type="signal peptide" evidence="3">
    <location>
        <begin position="1"/>
        <end position="21"/>
    </location>
</feature>
<dbReference type="VEuPathDB" id="ToxoDB:TGARI_364680"/>